<accession>A0A812VW79</accession>
<dbReference type="AlphaFoldDB" id="A0A812VW79"/>
<gene>
    <name evidence="1" type="primary">tilS</name>
    <name evidence="1" type="ORF">SNEC2469_LOCUS18131</name>
</gene>
<sequence>MLSYPAVRAIAGGLASKNSSEPFTWPLGSGWQLRKMAKPELVLSHKEESEEEAWTVEDLRVLHNFAPGLSLRVARGGTLESHNEAGDSSCRFLLDVPLNATVALRGAQPGDRFCPGLSSRARAIKLTYFLHREMKVPREARYGWPVIAIQAPRQPEVVAAVLPSFAAADFAATNSSHSPVLVEVAWTEPWPGLA</sequence>
<protein>
    <submittedName>
        <fullName evidence="1">TilS protein</fullName>
    </submittedName>
</protein>
<evidence type="ECO:0000313" key="1">
    <source>
        <dbReference type="EMBL" id="CAE7641841.1"/>
    </source>
</evidence>
<dbReference type="EMBL" id="CAJNJA010030321">
    <property type="protein sequence ID" value="CAE7641841.1"/>
    <property type="molecule type" value="Genomic_DNA"/>
</dbReference>
<comment type="caution">
    <text evidence="1">The sequence shown here is derived from an EMBL/GenBank/DDBJ whole genome shotgun (WGS) entry which is preliminary data.</text>
</comment>
<organism evidence="1 2">
    <name type="scientific">Symbiodinium necroappetens</name>
    <dbReference type="NCBI Taxonomy" id="1628268"/>
    <lineage>
        <taxon>Eukaryota</taxon>
        <taxon>Sar</taxon>
        <taxon>Alveolata</taxon>
        <taxon>Dinophyceae</taxon>
        <taxon>Suessiales</taxon>
        <taxon>Symbiodiniaceae</taxon>
        <taxon>Symbiodinium</taxon>
    </lineage>
</organism>
<reference evidence="1" key="1">
    <citation type="submission" date="2021-02" db="EMBL/GenBank/DDBJ databases">
        <authorList>
            <person name="Dougan E. K."/>
            <person name="Rhodes N."/>
            <person name="Thang M."/>
            <person name="Chan C."/>
        </authorList>
    </citation>
    <scope>NUCLEOTIDE SEQUENCE</scope>
</reference>
<feature type="non-terminal residue" evidence="1">
    <location>
        <position position="194"/>
    </location>
</feature>
<dbReference type="Proteomes" id="UP000601435">
    <property type="component" value="Unassembled WGS sequence"/>
</dbReference>
<name>A0A812VW79_9DINO</name>
<dbReference type="OrthoDB" id="434144at2759"/>
<keyword evidence="2" id="KW-1185">Reference proteome</keyword>
<evidence type="ECO:0000313" key="2">
    <source>
        <dbReference type="Proteomes" id="UP000601435"/>
    </source>
</evidence>
<proteinExistence type="predicted"/>